<dbReference type="Pfam" id="PF14498">
    <property type="entry name" value="Glyco_hyd_65N_2"/>
    <property type="match status" value="1"/>
</dbReference>
<dbReference type="GO" id="GO:0004560">
    <property type="term" value="F:alpha-L-fucosidase activity"/>
    <property type="evidence" value="ECO:0007669"/>
    <property type="project" value="InterPro"/>
</dbReference>
<dbReference type="InterPro" id="IPR008928">
    <property type="entry name" value="6-hairpin_glycosidase_sf"/>
</dbReference>
<dbReference type="InterPro" id="IPR054363">
    <property type="entry name" value="GH95_cat"/>
</dbReference>
<dbReference type="InterPro" id="IPR013780">
    <property type="entry name" value="Glyco_hydro_b"/>
</dbReference>
<dbReference type="AlphaFoldDB" id="A0A1V6LTR5"/>
<dbReference type="OrthoDB" id="9802600at2"/>
<dbReference type="RefSeq" id="WP_080318625.1">
    <property type="nucleotide sequence ID" value="NZ_MTBC01000003.1"/>
</dbReference>
<accession>A0A1V6LTR5</accession>
<dbReference type="PANTHER" id="PTHR31084">
    <property type="entry name" value="ALPHA-L-FUCOSIDASE 2"/>
    <property type="match status" value="1"/>
</dbReference>
<gene>
    <name evidence="4" type="ORF">BUL40_05625</name>
</gene>
<dbReference type="GO" id="GO:0005975">
    <property type="term" value="P:carbohydrate metabolic process"/>
    <property type="evidence" value="ECO:0007669"/>
    <property type="project" value="InterPro"/>
</dbReference>
<dbReference type="Gene3D" id="2.70.98.50">
    <property type="entry name" value="putative glycoside hydrolase family protein from bacillus halodurans"/>
    <property type="match status" value="1"/>
</dbReference>
<reference evidence="4 5" key="1">
    <citation type="submission" date="2016-12" db="EMBL/GenBank/DDBJ databases">
        <authorList>
            <person name="Song W.-J."/>
            <person name="Kurnit D.M."/>
        </authorList>
    </citation>
    <scope>NUCLEOTIDE SEQUENCE [LARGE SCALE GENOMIC DNA]</scope>
    <source>
        <strain evidence="4 5">HSG9</strain>
    </source>
</reference>
<evidence type="ECO:0000259" key="2">
    <source>
        <dbReference type="Pfam" id="PF21307"/>
    </source>
</evidence>
<dbReference type="Gene3D" id="2.60.40.1180">
    <property type="entry name" value="Golgi alpha-mannosidase II"/>
    <property type="match status" value="1"/>
</dbReference>
<proteinExistence type="predicted"/>
<dbReference type="FunFam" id="1.50.10.10:FF:000028">
    <property type="entry name" value="Alpha-L-fucosidase 2"/>
    <property type="match status" value="1"/>
</dbReference>
<protein>
    <submittedName>
        <fullName evidence="4">Alpha-L-fucosidase</fullName>
    </submittedName>
</protein>
<dbReference type="InterPro" id="IPR027414">
    <property type="entry name" value="GH95_N_dom"/>
</dbReference>
<dbReference type="Gene3D" id="1.50.10.10">
    <property type="match status" value="1"/>
</dbReference>
<feature type="domain" description="Glycosyl hydrolase family 95 catalytic" evidence="3">
    <location>
        <begin position="309"/>
        <end position="726"/>
    </location>
</feature>
<evidence type="ECO:0000259" key="3">
    <source>
        <dbReference type="Pfam" id="PF22124"/>
    </source>
</evidence>
<comment type="caution">
    <text evidence="4">The sequence shown here is derived from an EMBL/GenBank/DDBJ whole genome shotgun (WGS) entry which is preliminary data.</text>
</comment>
<dbReference type="EMBL" id="MTBC01000003">
    <property type="protein sequence ID" value="OQD43563.1"/>
    <property type="molecule type" value="Genomic_DNA"/>
</dbReference>
<dbReference type="InterPro" id="IPR012341">
    <property type="entry name" value="6hp_glycosidase-like_sf"/>
</dbReference>
<dbReference type="Proteomes" id="UP000191680">
    <property type="component" value="Unassembled WGS sequence"/>
</dbReference>
<organism evidence="4 5">
    <name type="scientific">Croceivirga radicis</name>
    <dbReference type="NCBI Taxonomy" id="1929488"/>
    <lineage>
        <taxon>Bacteria</taxon>
        <taxon>Pseudomonadati</taxon>
        <taxon>Bacteroidota</taxon>
        <taxon>Flavobacteriia</taxon>
        <taxon>Flavobacteriales</taxon>
        <taxon>Flavobacteriaceae</taxon>
        <taxon>Croceivirga</taxon>
    </lineage>
</organism>
<dbReference type="InterPro" id="IPR016518">
    <property type="entry name" value="Alpha-L-fucosidase"/>
</dbReference>
<dbReference type="Pfam" id="PF22124">
    <property type="entry name" value="Glyco_hydro_95_cat"/>
    <property type="match status" value="1"/>
</dbReference>
<evidence type="ECO:0000313" key="5">
    <source>
        <dbReference type="Proteomes" id="UP000191680"/>
    </source>
</evidence>
<keyword evidence="5" id="KW-1185">Reference proteome</keyword>
<sequence>MNLNVGVPSLLRIITATILICYNVKGIAQNSDEIWFDKPATYFEETLVLGNGKMGASIFGGIQTEKIFLNDITLWSGEPMNHNNNPEAYKNLPEIRAALKAENYKLADSLNKKLQGQFSQSYAPLGTLLLHFKNEANITNYKRSLDLTTAIADVSYESNGVKYKREYFISNPKKVMVVRLTSDRKKAISFDLKFESQLRFKIKELDSKLIATGYAPVHVEPSYRGSIKNPIVFDADKGTRFTSAFSIKQTDGTVKIQDAVLSVQNATKVELLIAVATSFNGFDKNPATEGLNHENIAMEQIKSSKKETYANLKKEHVADYSELYNRVDFKLSHKELPNVPTDQRLLRYETGANDQNLEILYFNYGRYLLIASSRTKEVPANLQGLWNPHIRPPWSSNYTININLQENYWLAETANLPELHQPLLSFIGNLSKTGAITAKTYYGTNGWAAGHNSDIWALTNPVGDFGQGNPNWANWNMGGVWLTSHLWEHYLYTKDSTYLKEYAYPIIKGAATFASEWLIKDKHGQFISSPSTSPENLYKTPEGYVGATLYGATADMAMIKELFYSYLNASKTLAIQDDFTRKIKFNLENLSPYKIGQKGNLQEWYYDWEDQNPKHRHQTHLYGLHPGNHITPYDTPKLAEAAKTTLEIKGDETTGWSKGWRINLWARLWDGNRAYKMYRELLRYVNPDTSKPNSKRGGTYPNLFDAHPPFQIDGNFGGAAGVIEMLMQSNTETIYLLPALPDAWQKGSIKGIKARGGFEIDLDWEQHKLIKSTVSSLKGGKTTVSYKGRKKAIHLNPNESINIYW</sequence>
<feature type="domain" description="Alpha fucosidase A-like C-terminal" evidence="2">
    <location>
        <begin position="728"/>
        <end position="790"/>
    </location>
</feature>
<dbReference type="PIRSF" id="PIRSF007663">
    <property type="entry name" value="UCP007663"/>
    <property type="match status" value="1"/>
</dbReference>
<dbReference type="SUPFAM" id="SSF48208">
    <property type="entry name" value="Six-hairpin glycosidases"/>
    <property type="match status" value="1"/>
</dbReference>
<name>A0A1V6LTR5_9FLAO</name>
<evidence type="ECO:0000313" key="4">
    <source>
        <dbReference type="EMBL" id="OQD43563.1"/>
    </source>
</evidence>
<dbReference type="PANTHER" id="PTHR31084:SF0">
    <property type="entry name" value="ALPHA-L-FUCOSIDASE 2"/>
    <property type="match status" value="1"/>
</dbReference>
<feature type="domain" description="Glycosyl hydrolase family 95 N-terminal" evidence="1">
    <location>
        <begin position="34"/>
        <end position="280"/>
    </location>
</feature>
<dbReference type="Pfam" id="PF21307">
    <property type="entry name" value="Glyco_hydro_95_C"/>
    <property type="match status" value="1"/>
</dbReference>
<evidence type="ECO:0000259" key="1">
    <source>
        <dbReference type="Pfam" id="PF14498"/>
    </source>
</evidence>
<dbReference type="InterPro" id="IPR049053">
    <property type="entry name" value="AFCA-like_C"/>
</dbReference>